<name>A0A0C3RXQ6_PHLG1</name>
<dbReference type="AlphaFoldDB" id="A0A0C3RXQ6"/>
<gene>
    <name evidence="1" type="ORF">PHLGIDRAFT_447046</name>
</gene>
<dbReference type="EMBL" id="KN840511">
    <property type="protein sequence ID" value="KIP06746.1"/>
    <property type="molecule type" value="Genomic_DNA"/>
</dbReference>
<evidence type="ECO:0000313" key="2">
    <source>
        <dbReference type="Proteomes" id="UP000053257"/>
    </source>
</evidence>
<organism evidence="1 2">
    <name type="scientific">Phlebiopsis gigantea (strain 11061_1 CR5-6)</name>
    <name type="common">White-rot fungus</name>
    <name type="synonym">Peniophora gigantea</name>
    <dbReference type="NCBI Taxonomy" id="745531"/>
    <lineage>
        <taxon>Eukaryota</taxon>
        <taxon>Fungi</taxon>
        <taxon>Dikarya</taxon>
        <taxon>Basidiomycota</taxon>
        <taxon>Agaricomycotina</taxon>
        <taxon>Agaricomycetes</taxon>
        <taxon>Polyporales</taxon>
        <taxon>Phanerochaetaceae</taxon>
        <taxon>Phlebiopsis</taxon>
    </lineage>
</organism>
<proteinExistence type="predicted"/>
<evidence type="ECO:0008006" key="3">
    <source>
        <dbReference type="Google" id="ProtNLM"/>
    </source>
</evidence>
<dbReference type="Proteomes" id="UP000053257">
    <property type="component" value="Unassembled WGS sequence"/>
</dbReference>
<evidence type="ECO:0000313" key="1">
    <source>
        <dbReference type="EMBL" id="KIP06746.1"/>
    </source>
</evidence>
<accession>A0A0C3RXQ6</accession>
<reference evidence="1 2" key="1">
    <citation type="journal article" date="2014" name="PLoS Genet.">
        <title>Analysis of the Phlebiopsis gigantea genome, transcriptome and secretome provides insight into its pioneer colonization strategies of wood.</title>
        <authorList>
            <person name="Hori C."/>
            <person name="Ishida T."/>
            <person name="Igarashi K."/>
            <person name="Samejima M."/>
            <person name="Suzuki H."/>
            <person name="Master E."/>
            <person name="Ferreira P."/>
            <person name="Ruiz-Duenas F.J."/>
            <person name="Held B."/>
            <person name="Canessa P."/>
            <person name="Larrondo L.F."/>
            <person name="Schmoll M."/>
            <person name="Druzhinina I.S."/>
            <person name="Kubicek C.P."/>
            <person name="Gaskell J.A."/>
            <person name="Kersten P."/>
            <person name="St John F."/>
            <person name="Glasner J."/>
            <person name="Sabat G."/>
            <person name="Splinter BonDurant S."/>
            <person name="Syed K."/>
            <person name="Yadav J."/>
            <person name="Mgbeahuruike A.C."/>
            <person name="Kovalchuk A."/>
            <person name="Asiegbu F.O."/>
            <person name="Lackner G."/>
            <person name="Hoffmeister D."/>
            <person name="Rencoret J."/>
            <person name="Gutierrez A."/>
            <person name="Sun H."/>
            <person name="Lindquist E."/>
            <person name="Barry K."/>
            <person name="Riley R."/>
            <person name="Grigoriev I.V."/>
            <person name="Henrissat B."/>
            <person name="Kues U."/>
            <person name="Berka R.M."/>
            <person name="Martinez A.T."/>
            <person name="Covert S.F."/>
            <person name="Blanchette R.A."/>
            <person name="Cullen D."/>
        </authorList>
    </citation>
    <scope>NUCLEOTIDE SEQUENCE [LARGE SCALE GENOMIC DNA]</scope>
    <source>
        <strain evidence="1 2">11061_1 CR5-6</strain>
    </source>
</reference>
<sequence length="218" mass="24346">MPTAIKMTRSKENINVPTSATEPFDEGDVMRRTADDVDFRVLWAALPLASPFFKGLFSLRQPDTSRSTSIPVPEDSATLACLLRCCHLIRNPFLDDLELLARVLEAAIKSDMDEGVARAAFRSYRRCAPPYIHQQLYVALRGLGCNCYQNLEGYPGSLRRRCGCLFGDRLWTHLHSREVSTGCFCRQLNFLRGEPVESFCAPSAANSRSNDGRSHVAA</sequence>
<dbReference type="HOGENOM" id="CLU_1267308_0_0_1"/>
<protein>
    <recommendedName>
        <fullName evidence="3">BTB domain-containing protein</fullName>
    </recommendedName>
</protein>
<dbReference type="OrthoDB" id="2790546at2759"/>
<keyword evidence="2" id="KW-1185">Reference proteome</keyword>